<keyword evidence="1" id="KW-0808">Transferase</keyword>
<evidence type="ECO:0000313" key="2">
    <source>
        <dbReference type="Proteomes" id="UP001164539"/>
    </source>
</evidence>
<evidence type="ECO:0000313" key="1">
    <source>
        <dbReference type="EMBL" id="KAJ4717065.1"/>
    </source>
</evidence>
<reference evidence="1 2" key="1">
    <citation type="journal article" date="2023" name="Science">
        <title>Complex scaffold remodeling in plant triterpene biosynthesis.</title>
        <authorList>
            <person name="De La Pena R."/>
            <person name="Hodgson H."/>
            <person name="Liu J.C."/>
            <person name="Stephenson M.J."/>
            <person name="Martin A.C."/>
            <person name="Owen C."/>
            <person name="Harkess A."/>
            <person name="Leebens-Mack J."/>
            <person name="Jimenez L.E."/>
            <person name="Osbourn A."/>
            <person name="Sattely E.S."/>
        </authorList>
    </citation>
    <scope>NUCLEOTIDE SEQUENCE [LARGE SCALE GENOMIC DNA]</scope>
    <source>
        <strain evidence="2">cv. JPN11</strain>
        <tissue evidence="1">Leaf</tissue>
    </source>
</reference>
<gene>
    <name evidence="1" type="ORF">OWV82_011992</name>
</gene>
<dbReference type="EMBL" id="CM051399">
    <property type="protein sequence ID" value="KAJ4717065.1"/>
    <property type="molecule type" value="Genomic_DNA"/>
</dbReference>
<dbReference type="Proteomes" id="UP001164539">
    <property type="component" value="Chromosome 6"/>
</dbReference>
<name>A0ACC1Y0P0_MELAZ</name>
<keyword evidence="2" id="KW-1185">Reference proteome</keyword>
<comment type="caution">
    <text evidence="1">The sequence shown here is derived from an EMBL/GenBank/DDBJ whole genome shotgun (WGS) entry which is preliminary data.</text>
</comment>
<organism evidence="1 2">
    <name type="scientific">Melia azedarach</name>
    <name type="common">Chinaberry tree</name>
    <dbReference type="NCBI Taxonomy" id="155640"/>
    <lineage>
        <taxon>Eukaryota</taxon>
        <taxon>Viridiplantae</taxon>
        <taxon>Streptophyta</taxon>
        <taxon>Embryophyta</taxon>
        <taxon>Tracheophyta</taxon>
        <taxon>Spermatophyta</taxon>
        <taxon>Magnoliopsida</taxon>
        <taxon>eudicotyledons</taxon>
        <taxon>Gunneridae</taxon>
        <taxon>Pentapetalae</taxon>
        <taxon>rosids</taxon>
        <taxon>malvids</taxon>
        <taxon>Sapindales</taxon>
        <taxon>Meliaceae</taxon>
        <taxon>Melia</taxon>
    </lineage>
</organism>
<sequence length="482" mass="53551">MGLLTASSSSSSLSSAAAEREVVIVVMDANKEKVNVNAVEWALNNVVSPRDSVIVLGVLHEIGRRNYSCFPLNVGSTISGIWEKLEFSSGHGEVNPRELSEEIERKRQQYQRSVQPFNRQCKKNEVKLEVKLAIGYCPGKVTVDEAKNTNTRWIVLDSHLKKHNIYIYGHVAVGCNVAVMKGKDFATLMPSRAPSNTKQSSHSNSQTTTPETLSCNSLLPENLPQQQGSPNSSPLTQETRHPPSPCCFPLSWRSGFPRAFALAEVEEITGEFSDEHLIQDVDDFKVYQGIFQDVPIIINAFPEDDERFWTMLMILSRIRHRNIISIVGYCCSGSGRFLLTDYPCMGTLESNLEDDDSARKLTWKARWYIAIEIGGSLRYLHEECGDGPILHQSVSSSNIVVSHCSSAMAMPRIEEGSLTEVMDPRLMNTIDSWEVLRMAKAASLCLKSTNIDDISLSPPFTSFSISEVLAVVRGDQLAISKC</sequence>
<proteinExistence type="predicted"/>
<keyword evidence="1" id="KW-0418">Kinase</keyword>
<accession>A0ACC1Y0P0</accession>
<protein>
    <submittedName>
        <fullName evidence="1">Mitogen-activated protein kinase kinase kinase</fullName>
    </submittedName>
</protein>